<accession>A0A3E0I0Q6</accession>
<name>A0A3E0I0Q6_9FLAO</name>
<dbReference type="InterPro" id="IPR005025">
    <property type="entry name" value="FMN_Rdtase-like_dom"/>
</dbReference>
<dbReference type="RefSeq" id="WP_115900673.1">
    <property type="nucleotide sequence ID" value="NZ_QUNS01000003.1"/>
</dbReference>
<dbReference type="PANTHER" id="PTHR30543:SF21">
    <property type="entry name" value="NAD(P)H-DEPENDENT FMN REDUCTASE LOT6"/>
    <property type="match status" value="1"/>
</dbReference>
<evidence type="ECO:0000313" key="3">
    <source>
        <dbReference type="Proteomes" id="UP000256884"/>
    </source>
</evidence>
<dbReference type="GO" id="GO:0005829">
    <property type="term" value="C:cytosol"/>
    <property type="evidence" value="ECO:0007669"/>
    <property type="project" value="TreeGrafter"/>
</dbReference>
<dbReference type="GO" id="GO:0010181">
    <property type="term" value="F:FMN binding"/>
    <property type="evidence" value="ECO:0007669"/>
    <property type="project" value="TreeGrafter"/>
</dbReference>
<dbReference type="Pfam" id="PF03358">
    <property type="entry name" value="FMN_red"/>
    <property type="match status" value="1"/>
</dbReference>
<organism evidence="2 3">
    <name type="scientific">Tenacibaculum gallaicum</name>
    <dbReference type="NCBI Taxonomy" id="561505"/>
    <lineage>
        <taxon>Bacteria</taxon>
        <taxon>Pseudomonadati</taxon>
        <taxon>Bacteroidota</taxon>
        <taxon>Flavobacteriia</taxon>
        <taxon>Flavobacteriales</taxon>
        <taxon>Flavobacteriaceae</taxon>
        <taxon>Tenacibaculum</taxon>
    </lineage>
</organism>
<dbReference type="OrthoDB" id="5767802at2"/>
<dbReference type="Gene3D" id="3.40.50.360">
    <property type="match status" value="1"/>
</dbReference>
<evidence type="ECO:0000313" key="2">
    <source>
        <dbReference type="EMBL" id="REH52307.1"/>
    </source>
</evidence>
<protein>
    <submittedName>
        <fullName evidence="2">NAD(P)H-dependent FMN reductase</fullName>
    </submittedName>
</protein>
<dbReference type="InterPro" id="IPR050712">
    <property type="entry name" value="NAD(P)H-dep_reductase"/>
</dbReference>
<comment type="caution">
    <text evidence="2">The sequence shown here is derived from an EMBL/GenBank/DDBJ whole genome shotgun (WGS) entry which is preliminary data.</text>
</comment>
<dbReference type="GO" id="GO:0016491">
    <property type="term" value="F:oxidoreductase activity"/>
    <property type="evidence" value="ECO:0007669"/>
    <property type="project" value="InterPro"/>
</dbReference>
<dbReference type="SUPFAM" id="SSF52218">
    <property type="entry name" value="Flavoproteins"/>
    <property type="match status" value="1"/>
</dbReference>
<dbReference type="EMBL" id="QUNS01000003">
    <property type="protein sequence ID" value="REH52307.1"/>
    <property type="molecule type" value="Genomic_DNA"/>
</dbReference>
<dbReference type="AlphaFoldDB" id="A0A3E0I0Q6"/>
<dbReference type="PANTHER" id="PTHR30543">
    <property type="entry name" value="CHROMATE REDUCTASE"/>
    <property type="match status" value="1"/>
</dbReference>
<dbReference type="InterPro" id="IPR029039">
    <property type="entry name" value="Flavoprotein-like_sf"/>
</dbReference>
<keyword evidence="3" id="KW-1185">Reference proteome</keyword>
<reference evidence="2 3" key="1">
    <citation type="submission" date="2018-08" db="EMBL/GenBank/DDBJ databases">
        <title>Genomic Encyclopedia of Type Strains, Phase IV (KMG-IV): sequencing the most valuable type-strain genomes for metagenomic binning, comparative biology and taxonomic classification.</title>
        <authorList>
            <person name="Goeker M."/>
        </authorList>
    </citation>
    <scope>NUCLEOTIDE SEQUENCE [LARGE SCALE GENOMIC DNA]</scope>
    <source>
        <strain evidence="2 3">DSM 18841</strain>
    </source>
</reference>
<sequence length="176" mass="19432">MKKIIAFAGSNSKKSINKELVIYASGLQQEAEVSILDLNNYPLPMYGVDEEMENGIPENAAKFLEKIKEADGIVISLAEHNGNFTVAFKNIIDWMSRIEQKVWHNKPLLLLSTSPGARGGASAMEIAKNGFPHIGANVIANFSLPKFYDNFKNGSVVNEEFNQKIKEAVTTFLKAV</sequence>
<dbReference type="Proteomes" id="UP000256884">
    <property type="component" value="Unassembled WGS sequence"/>
</dbReference>
<gene>
    <name evidence="2" type="ORF">C7448_10339</name>
</gene>
<evidence type="ECO:0000259" key="1">
    <source>
        <dbReference type="Pfam" id="PF03358"/>
    </source>
</evidence>
<proteinExistence type="predicted"/>
<feature type="domain" description="NADPH-dependent FMN reductase-like" evidence="1">
    <location>
        <begin position="3"/>
        <end position="145"/>
    </location>
</feature>